<reference evidence="1" key="1">
    <citation type="journal article" date="2015" name="Proc. Natl. Acad. Sci. U.S.A.">
        <title>Networks of energetic and metabolic interactions define dynamics in microbial communities.</title>
        <authorList>
            <person name="Embree M."/>
            <person name="Liu J.K."/>
            <person name="Al-Bassam M.M."/>
            <person name="Zengler K."/>
        </authorList>
    </citation>
    <scope>NUCLEOTIDE SEQUENCE</scope>
</reference>
<dbReference type="AlphaFoldDB" id="A0A0W8F5V4"/>
<name>A0A0W8F5V4_9ZZZZ</name>
<proteinExistence type="predicted"/>
<protein>
    <submittedName>
        <fullName evidence="1">Putative acetoacetate decarboxylase (Putative)</fullName>
    </submittedName>
</protein>
<dbReference type="Gene3D" id="2.40.400.10">
    <property type="entry name" value="Acetoacetate decarboxylase-like"/>
    <property type="match status" value="1"/>
</dbReference>
<evidence type="ECO:0000313" key="1">
    <source>
        <dbReference type="EMBL" id="KUG16213.1"/>
    </source>
</evidence>
<dbReference type="SUPFAM" id="SSF160104">
    <property type="entry name" value="Acetoacetate decarboxylase-like"/>
    <property type="match status" value="1"/>
</dbReference>
<dbReference type="InterPro" id="IPR023375">
    <property type="entry name" value="ADC_dom_sf"/>
</dbReference>
<dbReference type="InterPro" id="IPR010451">
    <property type="entry name" value="Acetoacetate_decarboxylase"/>
</dbReference>
<accession>A0A0W8F5V4</accession>
<dbReference type="EMBL" id="LNQE01001508">
    <property type="protein sequence ID" value="KUG16213.1"/>
    <property type="molecule type" value="Genomic_DNA"/>
</dbReference>
<organism evidence="1">
    <name type="scientific">hydrocarbon metagenome</name>
    <dbReference type="NCBI Taxonomy" id="938273"/>
    <lineage>
        <taxon>unclassified sequences</taxon>
        <taxon>metagenomes</taxon>
        <taxon>ecological metagenomes</taxon>
    </lineage>
</organism>
<gene>
    <name evidence="1" type="ORF">ASZ90_014115</name>
</gene>
<comment type="caution">
    <text evidence="1">The sequence shown here is derived from an EMBL/GenBank/DDBJ whole genome shotgun (WGS) entry which is preliminary data.</text>
</comment>
<dbReference type="Pfam" id="PF06314">
    <property type="entry name" value="ADC"/>
    <property type="match status" value="1"/>
</dbReference>
<sequence length="289" mass="32736">MKNGSYFIEREKLNAFMKGAAMNEEEGLYIFWETDPKVARRVLPPQLELIDPEHPQVYSYFVNIREPTFAPWYMEAGIGILGARYKEHTGLYFCNLQLSGPGAQMGLLSGREMSGLPKKMCEKIVVERNDDIAHVVVEAKGRRIFDAEIEIGSYNEPMMEAGFTDLVPGASADGYCFLFKYDICSGKDDNVILQNATLLGYDSVTDYRSWEAASIKSISMEPSLDDPWSELVVIKPLGAAYSINSNWVRGMHVLARFEEKESDDLFSYLFAGRYDRSTISTGHQRYGQY</sequence>
<dbReference type="GO" id="GO:0016829">
    <property type="term" value="F:lyase activity"/>
    <property type="evidence" value="ECO:0007669"/>
    <property type="project" value="InterPro"/>
</dbReference>